<comment type="caution">
    <text evidence="2">The sequence shown here is derived from an EMBL/GenBank/DDBJ whole genome shotgun (WGS) entry which is preliminary data.</text>
</comment>
<dbReference type="EMBL" id="JADBGQ010000002">
    <property type="protein sequence ID" value="KAG5410823.1"/>
    <property type="molecule type" value="Genomic_DNA"/>
</dbReference>
<evidence type="ECO:0000313" key="3">
    <source>
        <dbReference type="Proteomes" id="UP000823674"/>
    </source>
</evidence>
<feature type="region of interest" description="Disordered" evidence="1">
    <location>
        <begin position="29"/>
        <end position="61"/>
    </location>
</feature>
<accession>A0ABQ7NIV5</accession>
<evidence type="ECO:0000256" key="1">
    <source>
        <dbReference type="SAM" id="MobiDB-lite"/>
    </source>
</evidence>
<feature type="compositionally biased region" description="Low complexity" evidence="1">
    <location>
        <begin position="30"/>
        <end position="40"/>
    </location>
</feature>
<organism evidence="2 3">
    <name type="scientific">Brassica rapa subsp. trilocularis</name>
    <dbReference type="NCBI Taxonomy" id="1813537"/>
    <lineage>
        <taxon>Eukaryota</taxon>
        <taxon>Viridiplantae</taxon>
        <taxon>Streptophyta</taxon>
        <taxon>Embryophyta</taxon>
        <taxon>Tracheophyta</taxon>
        <taxon>Spermatophyta</taxon>
        <taxon>Magnoliopsida</taxon>
        <taxon>eudicotyledons</taxon>
        <taxon>Gunneridae</taxon>
        <taxon>Pentapetalae</taxon>
        <taxon>rosids</taxon>
        <taxon>malvids</taxon>
        <taxon>Brassicales</taxon>
        <taxon>Brassicaceae</taxon>
        <taxon>Brassiceae</taxon>
        <taxon>Brassica</taxon>
    </lineage>
</organism>
<keyword evidence="3" id="KW-1185">Reference proteome</keyword>
<name>A0ABQ7NIV5_BRACM</name>
<protein>
    <submittedName>
        <fullName evidence="2">Uncharacterized protein</fullName>
    </submittedName>
</protein>
<sequence length="200" mass="22689">MVLMKKVMMDMTLIVVTSHKHKKKKMCIASSIRRGSGSQRSGEHSRLPIRSGSGSSEGRRRQSFETTIHDTIAGYTEFQRQSLQQLHPCAFDQENYDEWKKAEEIFPALNISKRKILLNIIDDDKLQLLEAMVGVSRNNERCAKIVRCIAIIWKFIWSTVGYTTNCSIMGYPTVFSAMGHTTKRSTMGNTSKCFTIGNTT</sequence>
<gene>
    <name evidence="2" type="primary">A02g507370.1_BraROA</name>
    <name evidence="2" type="ORF">IGI04_007142</name>
</gene>
<dbReference type="Proteomes" id="UP000823674">
    <property type="component" value="Chromosome A02"/>
</dbReference>
<proteinExistence type="predicted"/>
<reference evidence="2 3" key="1">
    <citation type="submission" date="2021-03" db="EMBL/GenBank/DDBJ databases">
        <authorList>
            <person name="King G.J."/>
            <person name="Bancroft I."/>
            <person name="Baten A."/>
            <person name="Bloomfield J."/>
            <person name="Borpatragohain P."/>
            <person name="He Z."/>
            <person name="Irish N."/>
            <person name="Irwin J."/>
            <person name="Liu K."/>
            <person name="Mauleon R.P."/>
            <person name="Moore J."/>
            <person name="Morris R."/>
            <person name="Ostergaard L."/>
            <person name="Wang B."/>
            <person name="Wells R."/>
        </authorList>
    </citation>
    <scope>NUCLEOTIDE SEQUENCE [LARGE SCALE GENOMIC DNA]</scope>
    <source>
        <strain evidence="2">R-o-18</strain>
        <tissue evidence="2">Leaf</tissue>
    </source>
</reference>
<evidence type="ECO:0000313" key="2">
    <source>
        <dbReference type="EMBL" id="KAG5410823.1"/>
    </source>
</evidence>